<dbReference type="InterPro" id="IPR002328">
    <property type="entry name" value="ADH_Zn_CS"/>
</dbReference>
<dbReference type="Pfam" id="PF08240">
    <property type="entry name" value="ADH_N"/>
    <property type="match status" value="1"/>
</dbReference>
<keyword evidence="2 5" id="KW-0479">Metal-binding</keyword>
<dbReference type="PROSITE" id="PS00059">
    <property type="entry name" value="ADH_ZINC"/>
    <property type="match status" value="1"/>
</dbReference>
<reference evidence="9 10" key="1">
    <citation type="submission" date="2018-04" db="EMBL/GenBank/DDBJ databases">
        <title>Novel actinobacteria from marine sediment.</title>
        <authorList>
            <person name="Ng Z.Y."/>
            <person name="Tan G.Y.A."/>
        </authorList>
    </citation>
    <scope>NUCLEOTIDE SEQUENCE [LARGE SCALE GENOMIC DNA]</scope>
    <source>
        <strain evidence="9 10">TPS81</strain>
    </source>
</reference>
<protein>
    <recommendedName>
        <fullName evidence="11">Alcohol dehydrogenase</fullName>
    </recommendedName>
</protein>
<dbReference type="InterPro" id="IPR013149">
    <property type="entry name" value="ADH-like_C"/>
</dbReference>
<evidence type="ECO:0000256" key="6">
    <source>
        <dbReference type="SAM" id="MobiDB-lite"/>
    </source>
</evidence>
<name>A0A368T061_9ACTN</name>
<evidence type="ECO:0008006" key="11">
    <source>
        <dbReference type="Google" id="ProtNLM"/>
    </source>
</evidence>
<dbReference type="EMBL" id="QEIN01000220">
    <property type="protein sequence ID" value="RCV52442.1"/>
    <property type="molecule type" value="Genomic_DNA"/>
</dbReference>
<accession>A0A368T061</accession>
<evidence type="ECO:0000313" key="10">
    <source>
        <dbReference type="Proteomes" id="UP000253318"/>
    </source>
</evidence>
<dbReference type="Pfam" id="PF00107">
    <property type="entry name" value="ADH_zinc_N"/>
    <property type="match status" value="1"/>
</dbReference>
<evidence type="ECO:0000256" key="1">
    <source>
        <dbReference type="ARBA" id="ARBA00001947"/>
    </source>
</evidence>
<evidence type="ECO:0000313" key="9">
    <source>
        <dbReference type="EMBL" id="RCV52442.1"/>
    </source>
</evidence>
<evidence type="ECO:0000256" key="4">
    <source>
        <dbReference type="ARBA" id="ARBA00023002"/>
    </source>
</evidence>
<dbReference type="InterPro" id="IPR011032">
    <property type="entry name" value="GroES-like_sf"/>
</dbReference>
<feature type="region of interest" description="Disordered" evidence="6">
    <location>
        <begin position="1"/>
        <end position="74"/>
    </location>
</feature>
<dbReference type="PANTHER" id="PTHR42813">
    <property type="entry name" value="ZINC-TYPE ALCOHOL DEHYDROGENASE-LIKE"/>
    <property type="match status" value="1"/>
</dbReference>
<evidence type="ECO:0000256" key="5">
    <source>
        <dbReference type="RuleBase" id="RU361277"/>
    </source>
</evidence>
<feature type="compositionally biased region" description="Basic residues" evidence="6">
    <location>
        <begin position="1"/>
        <end position="13"/>
    </location>
</feature>
<dbReference type="Gene3D" id="3.40.50.720">
    <property type="entry name" value="NAD(P)-binding Rossmann-like Domain"/>
    <property type="match status" value="1"/>
</dbReference>
<dbReference type="GO" id="GO:0016491">
    <property type="term" value="F:oxidoreductase activity"/>
    <property type="evidence" value="ECO:0007669"/>
    <property type="project" value="UniProtKB-KW"/>
</dbReference>
<dbReference type="InterPro" id="IPR036291">
    <property type="entry name" value="NAD(P)-bd_dom_sf"/>
</dbReference>
<feature type="domain" description="Alcohol dehydrogenase-like N-terminal" evidence="8">
    <location>
        <begin position="96"/>
        <end position="208"/>
    </location>
</feature>
<evidence type="ECO:0000256" key="3">
    <source>
        <dbReference type="ARBA" id="ARBA00022833"/>
    </source>
</evidence>
<keyword evidence="10" id="KW-1185">Reference proteome</keyword>
<dbReference type="Gene3D" id="3.90.180.10">
    <property type="entry name" value="Medium-chain alcohol dehydrogenases, catalytic domain"/>
    <property type="match status" value="1"/>
</dbReference>
<dbReference type="OrthoDB" id="241504at2"/>
<gene>
    <name evidence="9" type="ORF">DEF24_21960</name>
</gene>
<organism evidence="9 10">
    <name type="scientific">Marinitenerispora sediminis</name>
    <dbReference type="NCBI Taxonomy" id="1931232"/>
    <lineage>
        <taxon>Bacteria</taxon>
        <taxon>Bacillati</taxon>
        <taxon>Actinomycetota</taxon>
        <taxon>Actinomycetes</taxon>
        <taxon>Streptosporangiales</taxon>
        <taxon>Nocardiopsidaceae</taxon>
        <taxon>Marinitenerispora</taxon>
    </lineage>
</organism>
<dbReference type="GO" id="GO:0008270">
    <property type="term" value="F:zinc ion binding"/>
    <property type="evidence" value="ECO:0007669"/>
    <property type="project" value="InterPro"/>
</dbReference>
<keyword evidence="4" id="KW-0560">Oxidoreductase</keyword>
<comment type="caution">
    <text evidence="9">The sequence shown here is derived from an EMBL/GenBank/DDBJ whole genome shotgun (WGS) entry which is preliminary data.</text>
</comment>
<feature type="domain" description="Alcohol dehydrogenase-like C-terminal" evidence="7">
    <location>
        <begin position="252"/>
        <end position="362"/>
    </location>
</feature>
<evidence type="ECO:0000256" key="2">
    <source>
        <dbReference type="ARBA" id="ARBA00022723"/>
    </source>
</evidence>
<dbReference type="InterPro" id="IPR013154">
    <property type="entry name" value="ADH-like_N"/>
</dbReference>
<evidence type="ECO:0000259" key="7">
    <source>
        <dbReference type="Pfam" id="PF00107"/>
    </source>
</evidence>
<dbReference type="SUPFAM" id="SSF50129">
    <property type="entry name" value="GroES-like"/>
    <property type="match status" value="1"/>
</dbReference>
<comment type="similarity">
    <text evidence="5">Belongs to the zinc-containing alcohol dehydrogenase family.</text>
</comment>
<proteinExistence type="inferred from homology"/>
<dbReference type="SUPFAM" id="SSF51735">
    <property type="entry name" value="NAD(P)-binding Rossmann-fold domains"/>
    <property type="match status" value="1"/>
</dbReference>
<feature type="compositionally biased region" description="Low complexity" evidence="6">
    <location>
        <begin position="42"/>
        <end position="53"/>
    </location>
</feature>
<dbReference type="AlphaFoldDB" id="A0A368T061"/>
<comment type="cofactor">
    <cofactor evidence="1 5">
        <name>Zn(2+)</name>
        <dbReference type="ChEBI" id="CHEBI:29105"/>
    </cofactor>
</comment>
<sequence>MRRPGRRDRHRPQRGPAAGGRREPPGGSGRDGAHRRRRAHPARGPGREGLAGARPRRRPWRPGRPGRGGRAVKGVVYTGPGRVEVDTALPEPRVRGPRDAVVRVTRAAICGTDLHPYRGEIPGFAPGTVLGHEFAGTVVAAGREVPFAPGERVFASDIVACGRCARCARGWHYHCPEATLFGYSTVVGAAVAGGQAEYVRVPYADVVLARTPDGVTDEQALFAGDVLTTAYAAVADAQIRPGDTVGVVGAGPVGLLAGSCAAVAGASTVVVADPDAGRRERARAAGLTAAAPEDFAGVLAVAAEASGGMAIIEAVGSESALRRALDSAGPRATVVTVGAHASDALPFPAARAFAGELTLRFTVGDPIRHRERVLALMTGGRIDPSLVVSHRLPITEAAHGYRLFDQREAFKVVLVTDGTAD</sequence>
<dbReference type="Proteomes" id="UP000253318">
    <property type="component" value="Unassembled WGS sequence"/>
</dbReference>
<keyword evidence="3 5" id="KW-0862">Zinc</keyword>
<evidence type="ECO:0000259" key="8">
    <source>
        <dbReference type="Pfam" id="PF08240"/>
    </source>
</evidence>